<keyword evidence="1" id="KW-1133">Transmembrane helix</keyword>
<dbReference type="GO" id="GO:0030474">
    <property type="term" value="P:spindle pole body duplication"/>
    <property type="evidence" value="ECO:0007669"/>
    <property type="project" value="TreeGrafter"/>
</dbReference>
<dbReference type="Pfam" id="PF08058">
    <property type="entry name" value="NPCC"/>
    <property type="match status" value="1"/>
</dbReference>
<dbReference type="HOGENOM" id="CLU_037642_0_0_1"/>
<dbReference type="RefSeq" id="XP_007374863.1">
    <property type="nucleotide sequence ID" value="XM_007374801.1"/>
</dbReference>
<evidence type="ECO:0000313" key="2">
    <source>
        <dbReference type="EMBL" id="EGW33348.1"/>
    </source>
</evidence>
<dbReference type="OMA" id="GIKDCLP"/>
<dbReference type="GO" id="GO:0006606">
    <property type="term" value="P:protein import into nucleus"/>
    <property type="evidence" value="ECO:0007669"/>
    <property type="project" value="TreeGrafter"/>
</dbReference>
<dbReference type="PANTHER" id="PTHR28003">
    <property type="entry name" value="NUCLEOPORIN POM34"/>
    <property type="match status" value="1"/>
</dbReference>
<dbReference type="InterPro" id="IPR012578">
    <property type="entry name" value="Nucl_pore_cmplx"/>
</dbReference>
<dbReference type="AlphaFoldDB" id="G3ALZ6"/>
<dbReference type="EMBL" id="GL996501">
    <property type="protein sequence ID" value="EGW33348.1"/>
    <property type="molecule type" value="Genomic_DNA"/>
</dbReference>
<feature type="transmembrane region" description="Helical" evidence="1">
    <location>
        <begin position="277"/>
        <end position="299"/>
    </location>
</feature>
<accession>G3ALZ6</accession>
<proteinExistence type="predicted"/>
<keyword evidence="1" id="KW-0472">Membrane</keyword>
<dbReference type="GeneID" id="18873523"/>
<dbReference type="GO" id="GO:0005640">
    <property type="term" value="C:nuclear outer membrane"/>
    <property type="evidence" value="ECO:0007669"/>
    <property type="project" value="TreeGrafter"/>
</dbReference>
<dbReference type="eggNOG" id="ENOG502SEBV">
    <property type="taxonomic scope" value="Eukaryota"/>
</dbReference>
<dbReference type="PANTHER" id="PTHR28003:SF1">
    <property type="entry name" value="NUCLEOPORIN POM34"/>
    <property type="match status" value="1"/>
</dbReference>
<reference evidence="2 3" key="1">
    <citation type="journal article" date="2011" name="Proc. Natl. Acad. Sci. U.S.A.">
        <title>Comparative genomics of xylose-fermenting fungi for enhanced biofuel production.</title>
        <authorList>
            <person name="Wohlbach D.J."/>
            <person name="Kuo A."/>
            <person name="Sato T.K."/>
            <person name="Potts K.M."/>
            <person name="Salamov A.A."/>
            <person name="LaButti K.M."/>
            <person name="Sun H."/>
            <person name="Clum A."/>
            <person name="Pangilinan J.L."/>
            <person name="Lindquist E.A."/>
            <person name="Lucas S."/>
            <person name="Lapidus A."/>
            <person name="Jin M."/>
            <person name="Gunawan C."/>
            <person name="Balan V."/>
            <person name="Dale B.E."/>
            <person name="Jeffries T.W."/>
            <person name="Zinkel R."/>
            <person name="Barry K.W."/>
            <person name="Grigoriev I.V."/>
            <person name="Gasch A.P."/>
        </authorList>
    </citation>
    <scope>NUCLEOTIDE SEQUENCE [LARGE SCALE GENOMIC DNA]</scope>
    <source>
        <strain evidence="3">NRRL Y-27907 / 11-Y1</strain>
    </source>
</reference>
<feature type="transmembrane region" description="Helical" evidence="1">
    <location>
        <begin position="229"/>
        <end position="246"/>
    </location>
</feature>
<sequence length="459" mass="52286">MATRNIDDANNANTNTYGSRYVSKYSDYLGASSKQALVSSSLKKLPDNSMSSIDFHTSIPTGSFVEEAHERDIYRPTISTTNDSSTDVNVTPLKEAQFKILQTKLSMKAKLAENEALDKEIRNLDQPIYYKPPPANYEDSYYGIKSLLPPNIKLGNKQNKENKIPIIVSKPDEAYDTSDLLKSIRDQQQENDDIDDDFHADNPAGDWASPVVKEALARQVDLEGCVVRIFKNVIFLVAFLLIKSLAKKLMYLYDLRVKSQPYYVYWNNKYESLSDNIYLIVASKILVGIFVLNIIIPLIRIIKGQDQCYDLPLSEKQRQLIGLKVRDRPSDQRGKWEGIDEVDESAELTLKQRRYNLIHKVPYKKVPKYRKLNDYSIYKAKPVEVSKSDEASIQGPSIYPSRTLSNATQLTNTKPTGLHFLADIPKPIAKSKYSQEKIVKEKAKFAKNFNIDFNIADDE</sequence>
<evidence type="ECO:0000256" key="1">
    <source>
        <dbReference type="SAM" id="Phobius"/>
    </source>
</evidence>
<dbReference type="OrthoDB" id="429932at2759"/>
<dbReference type="InParanoid" id="G3ALZ6"/>
<protein>
    <submittedName>
        <fullName evidence="2">Uncharacterized protein</fullName>
    </submittedName>
</protein>
<name>G3ALZ6_SPAPN</name>
<organism evidence="3">
    <name type="scientific">Spathaspora passalidarum (strain NRRL Y-27907 / 11-Y1)</name>
    <dbReference type="NCBI Taxonomy" id="619300"/>
    <lineage>
        <taxon>Eukaryota</taxon>
        <taxon>Fungi</taxon>
        <taxon>Dikarya</taxon>
        <taxon>Ascomycota</taxon>
        <taxon>Saccharomycotina</taxon>
        <taxon>Pichiomycetes</taxon>
        <taxon>Debaryomycetaceae</taxon>
        <taxon>Spathaspora</taxon>
    </lineage>
</organism>
<keyword evidence="1" id="KW-0812">Transmembrane</keyword>
<gene>
    <name evidence="2" type="ORF">SPAPADRAFT_60686</name>
</gene>
<dbReference type="Proteomes" id="UP000000709">
    <property type="component" value="Unassembled WGS sequence"/>
</dbReference>
<dbReference type="STRING" id="619300.G3ALZ6"/>
<dbReference type="KEGG" id="spaa:SPAPADRAFT_60686"/>
<keyword evidence="3" id="KW-1185">Reference proteome</keyword>
<evidence type="ECO:0000313" key="3">
    <source>
        <dbReference type="Proteomes" id="UP000000709"/>
    </source>
</evidence>
<dbReference type="GO" id="GO:0070762">
    <property type="term" value="C:nuclear pore transmembrane ring"/>
    <property type="evidence" value="ECO:0007669"/>
    <property type="project" value="TreeGrafter"/>
</dbReference>